<feature type="transmembrane region" description="Helical" evidence="7">
    <location>
        <begin position="479"/>
        <end position="499"/>
    </location>
</feature>
<feature type="transmembrane region" description="Helical" evidence="7">
    <location>
        <begin position="329"/>
        <end position="350"/>
    </location>
</feature>
<gene>
    <name evidence="9" type="ORF">H9Y04_36550</name>
</gene>
<evidence type="ECO:0000259" key="8">
    <source>
        <dbReference type="Pfam" id="PF02687"/>
    </source>
</evidence>
<comment type="subcellular location">
    <subcellularLocation>
        <location evidence="1">Cell membrane</location>
        <topology evidence="1">Multi-pass membrane protein</topology>
    </subcellularLocation>
</comment>
<evidence type="ECO:0000313" key="9">
    <source>
        <dbReference type="EMBL" id="MBC9718057.1"/>
    </source>
</evidence>
<organism evidence="9 10">
    <name type="scientific">Streptomyces polyasparticus</name>
    <dbReference type="NCBI Taxonomy" id="2767826"/>
    <lineage>
        <taxon>Bacteria</taxon>
        <taxon>Bacillati</taxon>
        <taxon>Actinomycetota</taxon>
        <taxon>Actinomycetes</taxon>
        <taxon>Kitasatosporales</taxon>
        <taxon>Streptomycetaceae</taxon>
        <taxon>Streptomyces</taxon>
    </lineage>
</organism>
<dbReference type="InterPro" id="IPR003838">
    <property type="entry name" value="ABC3_permease_C"/>
</dbReference>
<feature type="transmembrane region" description="Helical" evidence="7">
    <location>
        <begin position="815"/>
        <end position="839"/>
    </location>
</feature>
<keyword evidence="10" id="KW-1185">Reference proteome</keyword>
<evidence type="ECO:0000256" key="6">
    <source>
        <dbReference type="ARBA" id="ARBA00023136"/>
    </source>
</evidence>
<evidence type="ECO:0000256" key="1">
    <source>
        <dbReference type="ARBA" id="ARBA00004651"/>
    </source>
</evidence>
<feature type="transmembrane region" description="Helical" evidence="7">
    <location>
        <begin position="860"/>
        <end position="884"/>
    </location>
</feature>
<feature type="transmembrane region" description="Helical" evidence="7">
    <location>
        <begin position="758"/>
        <end position="780"/>
    </location>
</feature>
<feature type="transmembrane region" description="Helical" evidence="7">
    <location>
        <begin position="370"/>
        <end position="393"/>
    </location>
</feature>
<evidence type="ECO:0000256" key="5">
    <source>
        <dbReference type="ARBA" id="ARBA00022989"/>
    </source>
</evidence>
<evidence type="ECO:0000256" key="3">
    <source>
        <dbReference type="ARBA" id="ARBA00022475"/>
    </source>
</evidence>
<dbReference type="EMBL" id="JACTVJ010000023">
    <property type="protein sequence ID" value="MBC9718057.1"/>
    <property type="molecule type" value="Genomic_DNA"/>
</dbReference>
<name>A0ABR7SRB1_9ACTN</name>
<evidence type="ECO:0000256" key="2">
    <source>
        <dbReference type="ARBA" id="ARBA00005236"/>
    </source>
</evidence>
<proteinExistence type="inferred from homology"/>
<keyword evidence="4 7" id="KW-0812">Transmembrane</keyword>
<comment type="similarity">
    <text evidence="2">Belongs to the ABC-4 integral membrane protein family. LolC/E subfamily.</text>
</comment>
<dbReference type="PANTHER" id="PTHR30489">
    <property type="entry name" value="LIPOPROTEIN-RELEASING SYSTEM TRANSMEMBRANE PROTEIN LOLE"/>
    <property type="match status" value="1"/>
</dbReference>
<keyword evidence="5 7" id="KW-1133">Transmembrane helix</keyword>
<protein>
    <submittedName>
        <fullName evidence="9">ABC transporter permease</fullName>
    </submittedName>
</protein>
<feature type="domain" description="ABC3 transporter permease C-terminal" evidence="8">
    <location>
        <begin position="768"/>
        <end position="887"/>
    </location>
</feature>
<sequence>MAPKAVAPWVRTRLRAAPHAAAAVGALVLTTSFLTAVFPRAVDAYETGGLRAAVNNARPEQRAIEVSVMSSDQGSLAQPGMPAGLQSEVLGLLPPALAPDRAGASHGVETVRPWKAPLNGWLPRRYGAVAPRFTLAAQAEVASHSRTVEGRLPRGEGITARSTATEAAVTEQTARTLNIEVGAVINFQKPDNTLLSVRVTGIVEPLDPQGSYWSHEPVLRTPTVAADDAITARNTYWHGGLLLAPEAAPFLLTADWSARVYTRVPPRVGSWDAAGLPALERQLASLTSGPLHARLTDIVSPEVSVTTGLGELVTDFRALRSAITPITRVAVYGIAAVALVVVLMTGALLATRRAAELSLLRSRGGSLRGIAGRVCAETAVVAVPAAAAGWLLAVAVRPEGALGPSLLASAAVAVLVCVALPLLATARHRRVRGHLTRGDLVAARPSPRRTVVELTVLALAVAAVLALRRQGTGSGSDALVSAAPVLVALIAAVLLVRLYPLPLRIVGRPLGRGRGAVGFLSLARAGHASTTQALPLLALIVALTTAAFGGSVPAGVENARDRAALEIVGADVRVDSRPKVPLPDSLVRQVGALDGIDAVASAYIEYELVMPSGKPVALIAVDPQAYARIAAATGLGTFSAKDLTAPASGAQPALVSASVAQRLGTAERAFRVPAGEFTMRVAGLLDTTPALRGLDFILIDASRLEKPTHTVLLANGTGYDKKALEKAVGADTDLVALRLRAEERAALTDSPLQTGAEAFYSFAVAAGAGYAALTVLLALLQAAPERTQLVARLRTMGLGKGQARRLLVLEALPQALLAAAGGTLVAMAAISLLAPGLDLGRIALATRAQVFGDVRLRVDYWSLLLPASAVVLLAVGVAAGQAWWTARHTSLKELMAGESR</sequence>
<evidence type="ECO:0000256" key="4">
    <source>
        <dbReference type="ARBA" id="ARBA00022692"/>
    </source>
</evidence>
<dbReference type="Proteomes" id="UP000642284">
    <property type="component" value="Unassembled WGS sequence"/>
</dbReference>
<dbReference type="Pfam" id="PF02687">
    <property type="entry name" value="FtsX"/>
    <property type="match status" value="1"/>
</dbReference>
<evidence type="ECO:0000313" key="10">
    <source>
        <dbReference type="Proteomes" id="UP000642284"/>
    </source>
</evidence>
<reference evidence="9 10" key="1">
    <citation type="submission" date="2020-08" db="EMBL/GenBank/DDBJ databases">
        <title>Genemic of Streptomyces polyaspartic.</title>
        <authorList>
            <person name="Liu W."/>
        </authorList>
    </citation>
    <scope>NUCLEOTIDE SEQUENCE [LARGE SCALE GENOMIC DNA]</scope>
    <source>
        <strain evidence="9 10">TRM66268-LWL</strain>
    </source>
</reference>
<keyword evidence="6 7" id="KW-0472">Membrane</keyword>
<evidence type="ECO:0000256" key="7">
    <source>
        <dbReference type="SAM" id="Phobius"/>
    </source>
</evidence>
<accession>A0ABR7SRB1</accession>
<keyword evidence="3" id="KW-1003">Cell membrane</keyword>
<comment type="caution">
    <text evidence="9">The sequence shown here is derived from an EMBL/GenBank/DDBJ whole genome shotgun (WGS) entry which is preliminary data.</text>
</comment>
<feature type="transmembrane region" description="Helical" evidence="7">
    <location>
        <begin position="405"/>
        <end position="424"/>
    </location>
</feature>
<dbReference type="PANTHER" id="PTHR30489:SF0">
    <property type="entry name" value="LIPOPROTEIN-RELEASING SYSTEM TRANSMEMBRANE PROTEIN LOLE"/>
    <property type="match status" value="1"/>
</dbReference>
<dbReference type="RefSeq" id="WP_187818494.1">
    <property type="nucleotide sequence ID" value="NZ_JACTVJ010000023.1"/>
</dbReference>
<dbReference type="InterPro" id="IPR051447">
    <property type="entry name" value="Lipoprotein-release_system"/>
</dbReference>